<keyword evidence="2" id="KW-0732">Signal</keyword>
<dbReference type="InterPro" id="IPR018506">
    <property type="entry name" value="Cyt_B5_heme-BS"/>
</dbReference>
<protein>
    <recommendedName>
        <fullName evidence="5">DUF5067 domain-containing protein</fullName>
    </recommendedName>
</protein>
<evidence type="ECO:0000313" key="3">
    <source>
        <dbReference type="EMBL" id="SDL38290.1"/>
    </source>
</evidence>
<evidence type="ECO:0000313" key="4">
    <source>
        <dbReference type="Proteomes" id="UP000199008"/>
    </source>
</evidence>
<proteinExistence type="predicted"/>
<feature type="compositionally biased region" description="Low complexity" evidence="1">
    <location>
        <begin position="144"/>
        <end position="153"/>
    </location>
</feature>
<feature type="chain" id="PRO_5011484204" description="DUF5067 domain-containing protein" evidence="2">
    <location>
        <begin position="19"/>
        <end position="278"/>
    </location>
</feature>
<feature type="signal peptide" evidence="2">
    <location>
        <begin position="1"/>
        <end position="18"/>
    </location>
</feature>
<organism evidence="3 4">
    <name type="scientific">Lacicoccus qingdaonensis</name>
    <dbReference type="NCBI Taxonomy" id="576118"/>
    <lineage>
        <taxon>Bacteria</taxon>
        <taxon>Bacillati</taxon>
        <taxon>Bacillota</taxon>
        <taxon>Bacilli</taxon>
        <taxon>Bacillales</taxon>
        <taxon>Salinicoccaceae</taxon>
        <taxon>Lacicoccus</taxon>
    </lineage>
</organism>
<dbReference type="AlphaFoldDB" id="A0A1G9JKZ2"/>
<dbReference type="RefSeq" id="WP_092988371.1">
    <property type="nucleotide sequence ID" value="NZ_FNFY01000058.1"/>
</dbReference>
<gene>
    <name evidence="3" type="ORF">SAMN05216216_1581</name>
</gene>
<reference evidence="4" key="1">
    <citation type="submission" date="2016-10" db="EMBL/GenBank/DDBJ databases">
        <authorList>
            <person name="Varghese N."/>
            <person name="Submissions S."/>
        </authorList>
    </citation>
    <scope>NUCLEOTIDE SEQUENCE [LARGE SCALE GENOMIC DNA]</scope>
    <source>
        <strain evidence="4">CGMCC 1.8895</strain>
    </source>
</reference>
<feature type="compositionally biased region" description="Acidic residues" evidence="1">
    <location>
        <begin position="154"/>
        <end position="166"/>
    </location>
</feature>
<dbReference type="EMBL" id="FNFY01000058">
    <property type="protein sequence ID" value="SDL38290.1"/>
    <property type="molecule type" value="Genomic_DNA"/>
</dbReference>
<name>A0A1G9JKZ2_9BACL</name>
<dbReference type="PROSITE" id="PS00191">
    <property type="entry name" value="CYTOCHROME_B5_1"/>
    <property type="match status" value="1"/>
</dbReference>
<evidence type="ECO:0008006" key="5">
    <source>
        <dbReference type="Google" id="ProtNLM"/>
    </source>
</evidence>
<evidence type="ECO:0000256" key="2">
    <source>
        <dbReference type="SAM" id="SignalP"/>
    </source>
</evidence>
<dbReference type="Proteomes" id="UP000199008">
    <property type="component" value="Unassembled WGS sequence"/>
</dbReference>
<accession>A0A1G9JKZ2</accession>
<evidence type="ECO:0000256" key="1">
    <source>
        <dbReference type="SAM" id="MobiDB-lite"/>
    </source>
</evidence>
<dbReference type="GO" id="GO:0020037">
    <property type="term" value="F:heme binding"/>
    <property type="evidence" value="ECO:0007669"/>
    <property type="project" value="InterPro"/>
</dbReference>
<feature type="region of interest" description="Disordered" evidence="1">
    <location>
        <begin position="127"/>
        <end position="174"/>
    </location>
</feature>
<sequence>MNFSLRILFTIPILFVLAACSNDEGGEDSLLNDAEIEEGYYINYNGGKSDNEEMRTSDFMEYDAGTDYSLTRPAYVSYYNEEEFIQTNLYVDNMPVLIEEVPEATHVKLSFNQNNEDAIVFTDEVLDGAESERESVPEDEAEAEAAGQDGSDSGSDDGEEADEDTSSEASVFDSVEGEIVLDTSEFTDKDLFMYQGVNEEGAFTAMDNLATTRGIPYDSDLEYAVNQTVDIAYYNDSEFLEIHPAGEEDYIENVPDANYINITYNLDDMNDLLLKEEN</sequence>
<dbReference type="PROSITE" id="PS51257">
    <property type="entry name" value="PROKAR_LIPOPROTEIN"/>
    <property type="match status" value="1"/>
</dbReference>
<dbReference type="OrthoDB" id="2389465at2"/>
<keyword evidence="4" id="KW-1185">Reference proteome</keyword>